<dbReference type="EMBL" id="UZAF01023774">
    <property type="protein sequence ID" value="VDO91212.1"/>
    <property type="molecule type" value="Genomic_DNA"/>
</dbReference>
<reference evidence="3" key="1">
    <citation type="submission" date="2017-02" db="UniProtKB">
        <authorList>
            <consortium name="WormBaseParasite"/>
        </authorList>
    </citation>
    <scope>IDENTIFICATION</scope>
</reference>
<dbReference type="Gene3D" id="3.60.21.10">
    <property type="match status" value="1"/>
</dbReference>
<dbReference type="InterPro" id="IPR029052">
    <property type="entry name" value="Metallo-depent_PP-like"/>
</dbReference>
<dbReference type="AlphaFoldDB" id="A0A0N4XB98"/>
<evidence type="ECO:0000313" key="2">
    <source>
        <dbReference type="Proteomes" id="UP000268014"/>
    </source>
</evidence>
<name>A0A0N4XB98_HAEPC</name>
<dbReference type="OrthoDB" id="5830152at2759"/>
<evidence type="ECO:0000313" key="3">
    <source>
        <dbReference type="WBParaSite" id="HPLM_0002164301-mRNA-1"/>
    </source>
</evidence>
<dbReference type="SUPFAM" id="SSF56300">
    <property type="entry name" value="Metallo-dependent phosphatases"/>
    <property type="match status" value="1"/>
</dbReference>
<dbReference type="Proteomes" id="UP000268014">
    <property type="component" value="Unassembled WGS sequence"/>
</dbReference>
<accession>A0A0N4XB98</accession>
<gene>
    <name evidence="1" type="ORF">HPLM_LOCUS21632</name>
</gene>
<reference evidence="1 2" key="2">
    <citation type="submission" date="2018-11" db="EMBL/GenBank/DDBJ databases">
        <authorList>
            <consortium name="Pathogen Informatics"/>
        </authorList>
    </citation>
    <scope>NUCLEOTIDE SEQUENCE [LARGE SCALE GENOMIC DNA]</scope>
    <source>
        <strain evidence="1 2">MHpl1</strain>
    </source>
</reference>
<proteinExistence type="predicted"/>
<evidence type="ECO:0000313" key="1">
    <source>
        <dbReference type="EMBL" id="VDO91212.1"/>
    </source>
</evidence>
<dbReference type="WBParaSite" id="HPLM_0002164301-mRNA-1">
    <property type="protein sequence ID" value="HPLM_0002164301-mRNA-1"/>
    <property type="gene ID" value="HPLM_0002164301"/>
</dbReference>
<keyword evidence="2" id="KW-1185">Reference proteome</keyword>
<sequence>MPLCAVVSNRLLCMHGGISPEIQNWDSLVTLQVSLKFSNHSYPFFFS</sequence>
<protein>
    <submittedName>
        <fullName evidence="3">SER_THR_PHOSPHATASE domain-containing protein</fullName>
    </submittedName>
</protein>
<organism evidence="3">
    <name type="scientific">Haemonchus placei</name>
    <name type="common">Barber's pole worm</name>
    <dbReference type="NCBI Taxonomy" id="6290"/>
    <lineage>
        <taxon>Eukaryota</taxon>
        <taxon>Metazoa</taxon>
        <taxon>Ecdysozoa</taxon>
        <taxon>Nematoda</taxon>
        <taxon>Chromadorea</taxon>
        <taxon>Rhabditida</taxon>
        <taxon>Rhabditina</taxon>
        <taxon>Rhabditomorpha</taxon>
        <taxon>Strongyloidea</taxon>
        <taxon>Trichostrongylidae</taxon>
        <taxon>Haemonchus</taxon>
    </lineage>
</organism>
<dbReference type="STRING" id="6290.A0A0N4XB98"/>